<protein>
    <recommendedName>
        <fullName evidence="3">Beta-xylosidase C-terminal Concanavalin A-like domain-containing protein</fullName>
    </recommendedName>
</protein>
<name>A0AAD8YGP8_9STRA</name>
<accession>A0AAD8YGP8</accession>
<dbReference type="Gene3D" id="2.60.120.200">
    <property type="match status" value="1"/>
</dbReference>
<evidence type="ECO:0000313" key="1">
    <source>
        <dbReference type="EMBL" id="KAK1745787.1"/>
    </source>
</evidence>
<dbReference type="SUPFAM" id="SSF49899">
    <property type="entry name" value="Concanavalin A-like lectins/glucanases"/>
    <property type="match status" value="1"/>
</dbReference>
<proteinExistence type="predicted"/>
<dbReference type="InterPro" id="IPR013320">
    <property type="entry name" value="ConA-like_dom_sf"/>
</dbReference>
<dbReference type="Proteomes" id="UP001224775">
    <property type="component" value="Unassembled WGS sequence"/>
</dbReference>
<evidence type="ECO:0000313" key="2">
    <source>
        <dbReference type="Proteomes" id="UP001224775"/>
    </source>
</evidence>
<sequence length="576" mass="63909">MSTFTFVAGRGELKLTEKFGHQAFATSMFDHSLTAPSDINAVPFDKNPILMRACAECSDTHKRVFYRRLTKMPDDKDLLYCITETRGDCGGFNVWNKDFTLHSTYEDAVNGDNAWSCPNNAFNYGAPFDGECSPSGARVRNQWTVLHWSTPPQYNVGYYVNMPEGTFITEVEPVSDSTLRSQGEDDFVSEDVGNDVRIGGRVRLDEDGKIYITGSGANIWHNNDDFQYYYKEVTGDFDITVNVASFDNIVNSNAKAGIMLRASTDHDSEYAQALLSGGKGLRFQSRSSKGNWSYNAGTFDPNPHRTNVWLRLVKQMTTIDMYWSEDGKDWTQGGSITMFYPDDTFLLGLTVCSHDANWQSEVTFDNFVVNSYNFPSAAPSISDAPTSWDPNMYVGETQENVEYIPGSTQVRVKNDAGSGIDGDVDSFFYHAFQRPGTSAFEAVLSVDYFYGSDGAKGGIMVRDGTGASAKNTFIGIYPRDNTGVVTQSRSTEGGDTVRHKSMYVPNNKAFVKLSYDGSGAMVAQYKAVESDEWEDIDLGRNDLTFGDKVTVGVAVTGGGYDSYVDFRYSKFEITDL</sequence>
<dbReference type="AlphaFoldDB" id="A0AAD8YGP8"/>
<evidence type="ECO:0008006" key="3">
    <source>
        <dbReference type="Google" id="ProtNLM"/>
    </source>
</evidence>
<gene>
    <name evidence="1" type="ORF">QTG54_003711</name>
</gene>
<comment type="caution">
    <text evidence="1">The sequence shown here is derived from an EMBL/GenBank/DDBJ whole genome shotgun (WGS) entry which is preliminary data.</text>
</comment>
<organism evidence="1 2">
    <name type="scientific">Skeletonema marinoi</name>
    <dbReference type="NCBI Taxonomy" id="267567"/>
    <lineage>
        <taxon>Eukaryota</taxon>
        <taxon>Sar</taxon>
        <taxon>Stramenopiles</taxon>
        <taxon>Ochrophyta</taxon>
        <taxon>Bacillariophyta</taxon>
        <taxon>Coscinodiscophyceae</taxon>
        <taxon>Thalassiosirophycidae</taxon>
        <taxon>Thalassiosirales</taxon>
        <taxon>Skeletonemataceae</taxon>
        <taxon>Skeletonema</taxon>
        <taxon>Skeletonema marinoi-dohrnii complex</taxon>
    </lineage>
</organism>
<keyword evidence="2" id="KW-1185">Reference proteome</keyword>
<reference evidence="1" key="1">
    <citation type="submission" date="2023-06" db="EMBL/GenBank/DDBJ databases">
        <title>Survivors Of The Sea: Transcriptome response of Skeletonema marinoi to long-term dormancy.</title>
        <authorList>
            <person name="Pinder M.I.M."/>
            <person name="Kourtchenko O."/>
            <person name="Robertson E.K."/>
            <person name="Larsson T."/>
            <person name="Maumus F."/>
            <person name="Osuna-Cruz C.M."/>
            <person name="Vancaester E."/>
            <person name="Stenow R."/>
            <person name="Vandepoele K."/>
            <person name="Ploug H."/>
            <person name="Bruchert V."/>
            <person name="Godhe A."/>
            <person name="Topel M."/>
        </authorList>
    </citation>
    <scope>NUCLEOTIDE SEQUENCE</scope>
    <source>
        <strain evidence="1">R05AC</strain>
    </source>
</reference>
<dbReference type="EMBL" id="JATAAI010000005">
    <property type="protein sequence ID" value="KAK1745787.1"/>
    <property type="molecule type" value="Genomic_DNA"/>
</dbReference>